<feature type="region of interest" description="Disordered" evidence="6">
    <location>
        <begin position="1"/>
        <end position="37"/>
    </location>
</feature>
<dbReference type="GO" id="GO:0016020">
    <property type="term" value="C:membrane"/>
    <property type="evidence" value="ECO:0007669"/>
    <property type="project" value="UniProtKB-SubCell"/>
</dbReference>
<feature type="transmembrane region" description="Helical" evidence="7">
    <location>
        <begin position="493"/>
        <end position="512"/>
    </location>
</feature>
<reference evidence="8" key="1">
    <citation type="journal article" date="2020" name="Stud. Mycol.">
        <title>101 Dothideomycetes genomes: a test case for predicting lifestyles and emergence of pathogens.</title>
        <authorList>
            <person name="Haridas S."/>
            <person name="Albert R."/>
            <person name="Binder M."/>
            <person name="Bloem J."/>
            <person name="Labutti K."/>
            <person name="Salamov A."/>
            <person name="Andreopoulos B."/>
            <person name="Baker S."/>
            <person name="Barry K."/>
            <person name="Bills G."/>
            <person name="Bluhm B."/>
            <person name="Cannon C."/>
            <person name="Castanera R."/>
            <person name="Culley D."/>
            <person name="Daum C."/>
            <person name="Ezra D."/>
            <person name="Gonzalez J."/>
            <person name="Henrissat B."/>
            <person name="Kuo A."/>
            <person name="Liang C."/>
            <person name="Lipzen A."/>
            <person name="Lutzoni F."/>
            <person name="Magnuson J."/>
            <person name="Mondo S."/>
            <person name="Nolan M."/>
            <person name="Ohm R."/>
            <person name="Pangilinan J."/>
            <person name="Park H.-J."/>
            <person name="Ramirez L."/>
            <person name="Alfaro M."/>
            <person name="Sun H."/>
            <person name="Tritt A."/>
            <person name="Yoshinaga Y."/>
            <person name="Zwiers L.-H."/>
            <person name="Turgeon B."/>
            <person name="Goodwin S."/>
            <person name="Spatafora J."/>
            <person name="Crous P."/>
            <person name="Grigoriev I."/>
        </authorList>
    </citation>
    <scope>NUCLEOTIDE SEQUENCE</scope>
    <source>
        <strain evidence="8">CBS 675.92</strain>
    </source>
</reference>
<dbReference type="PIRSF" id="PIRSF006060">
    <property type="entry name" value="AA_transporter"/>
    <property type="match status" value="1"/>
</dbReference>
<name>A0A6A5TB47_9PLEO</name>
<evidence type="ECO:0000256" key="1">
    <source>
        <dbReference type="ARBA" id="ARBA00004141"/>
    </source>
</evidence>
<evidence type="ECO:0000256" key="6">
    <source>
        <dbReference type="SAM" id="MobiDB-lite"/>
    </source>
</evidence>
<evidence type="ECO:0000256" key="5">
    <source>
        <dbReference type="ARBA" id="ARBA00023136"/>
    </source>
</evidence>
<proteinExistence type="predicted"/>
<feature type="transmembrane region" description="Helical" evidence="7">
    <location>
        <begin position="347"/>
        <end position="371"/>
    </location>
</feature>
<feature type="transmembrane region" description="Helical" evidence="7">
    <location>
        <begin position="418"/>
        <end position="441"/>
    </location>
</feature>
<feature type="transmembrane region" description="Helical" evidence="7">
    <location>
        <begin position="61"/>
        <end position="84"/>
    </location>
</feature>
<keyword evidence="4 7" id="KW-1133">Transmembrane helix</keyword>
<keyword evidence="9" id="KW-1185">Reference proteome</keyword>
<dbReference type="PANTHER" id="PTHR45649:SF2">
    <property type="entry name" value="ACID PERMEASE, PUTATIVE-RELATED"/>
    <property type="match status" value="1"/>
</dbReference>
<feature type="transmembrane region" description="Helical" evidence="7">
    <location>
        <begin position="137"/>
        <end position="162"/>
    </location>
</feature>
<dbReference type="AlphaFoldDB" id="A0A6A5TB47"/>
<feature type="transmembrane region" description="Helical" evidence="7">
    <location>
        <begin position="182"/>
        <end position="200"/>
    </location>
</feature>
<evidence type="ECO:0000256" key="3">
    <source>
        <dbReference type="ARBA" id="ARBA00022692"/>
    </source>
</evidence>
<evidence type="ECO:0000313" key="9">
    <source>
        <dbReference type="Proteomes" id="UP000800035"/>
    </source>
</evidence>
<dbReference type="Gene3D" id="1.20.1740.10">
    <property type="entry name" value="Amino acid/polyamine transporter I"/>
    <property type="match status" value="1"/>
</dbReference>
<dbReference type="OrthoDB" id="3257095at2759"/>
<evidence type="ECO:0000313" key="8">
    <source>
        <dbReference type="EMBL" id="KAF1948949.1"/>
    </source>
</evidence>
<feature type="transmembrane region" description="Helical" evidence="7">
    <location>
        <begin position="212"/>
        <end position="231"/>
    </location>
</feature>
<dbReference type="Pfam" id="PF13520">
    <property type="entry name" value="AA_permease_2"/>
    <property type="match status" value="1"/>
</dbReference>
<evidence type="ECO:0000256" key="7">
    <source>
        <dbReference type="SAM" id="Phobius"/>
    </source>
</evidence>
<dbReference type="Proteomes" id="UP000800035">
    <property type="component" value="Unassembled WGS sequence"/>
</dbReference>
<evidence type="ECO:0000256" key="2">
    <source>
        <dbReference type="ARBA" id="ARBA00022448"/>
    </source>
</evidence>
<comment type="subcellular location">
    <subcellularLocation>
        <location evidence="1">Membrane</location>
        <topology evidence="1">Multi-pass membrane protein</topology>
    </subcellularLocation>
</comment>
<sequence>MSNPPLSEAKPSAVQATNSEYEHSDSDPVVYTKGGTAHDGEDMHRMGKLQQLRRNFRISSIFGYSVVMGCTWEYALVIVGLSLLNGGTAGGIWLFLIVCFGMFFVVLSLAEMASMAPTAGGQYHWVSEFAPPKRQKFLSYITGWFSVIGWQAAMASTCFAVAQQLQGLIALNVADYTIKGWHSTLLVIAVATFAILWNTLLVRTLPLMEGIVMILHVFGFVAFVAVLWVLAPRSDPKVVFTDFQDNGGWGNIGLSCLVGLTGPVITLIGADSACHLSEELKDASWALPRSMVATALLNYTLGFIMTITVMSTLGDVEDILATATGQPYIQVVFNATQSRKGTSVMTALVATLLLFAAVNLATTVSRQLFAFARDRGLPASQWLSHVPTGWDIPLNAVIATLTITTLLSLIIIGSSIAFNVIISIGQVGTVGSYIFAISCIFRKRVVGEPLLPSRFSLGRAGLAINTIALCFLAVAFVFPFFPLNKNPTPAEMNWNVLVTGFTLVVAVIYYFVRGHKTYAGPVEYVRRNE</sequence>
<dbReference type="PANTHER" id="PTHR45649">
    <property type="entry name" value="AMINO-ACID PERMEASE BAT1"/>
    <property type="match status" value="1"/>
</dbReference>
<dbReference type="EMBL" id="ML977045">
    <property type="protein sequence ID" value="KAF1948949.1"/>
    <property type="molecule type" value="Genomic_DNA"/>
</dbReference>
<accession>A0A6A5TB47</accession>
<feature type="transmembrane region" description="Helical" evidence="7">
    <location>
        <begin position="251"/>
        <end position="270"/>
    </location>
</feature>
<gene>
    <name evidence="8" type="ORF">CC80DRAFT_540640</name>
</gene>
<keyword evidence="2" id="KW-0813">Transport</keyword>
<keyword evidence="3 7" id="KW-0812">Transmembrane</keyword>
<dbReference type="InterPro" id="IPR002293">
    <property type="entry name" value="AA/rel_permease1"/>
</dbReference>
<feature type="transmembrane region" description="Helical" evidence="7">
    <location>
        <begin position="291"/>
        <end position="310"/>
    </location>
</feature>
<organism evidence="8 9">
    <name type="scientific">Byssothecium circinans</name>
    <dbReference type="NCBI Taxonomy" id="147558"/>
    <lineage>
        <taxon>Eukaryota</taxon>
        <taxon>Fungi</taxon>
        <taxon>Dikarya</taxon>
        <taxon>Ascomycota</taxon>
        <taxon>Pezizomycotina</taxon>
        <taxon>Dothideomycetes</taxon>
        <taxon>Pleosporomycetidae</taxon>
        <taxon>Pleosporales</taxon>
        <taxon>Massarineae</taxon>
        <taxon>Massarinaceae</taxon>
        <taxon>Byssothecium</taxon>
    </lineage>
</organism>
<feature type="transmembrane region" description="Helical" evidence="7">
    <location>
        <begin position="392"/>
        <end position="412"/>
    </location>
</feature>
<feature type="transmembrane region" description="Helical" evidence="7">
    <location>
        <begin position="90"/>
        <end position="110"/>
    </location>
</feature>
<evidence type="ECO:0000256" key="4">
    <source>
        <dbReference type="ARBA" id="ARBA00022989"/>
    </source>
</evidence>
<protein>
    <submittedName>
        <fullName evidence="8">Amino acid transporter</fullName>
    </submittedName>
</protein>
<feature type="transmembrane region" description="Helical" evidence="7">
    <location>
        <begin position="462"/>
        <end position="481"/>
    </location>
</feature>
<keyword evidence="5 7" id="KW-0472">Membrane</keyword>
<dbReference type="GO" id="GO:0022857">
    <property type="term" value="F:transmembrane transporter activity"/>
    <property type="evidence" value="ECO:0007669"/>
    <property type="project" value="InterPro"/>
</dbReference>